<dbReference type="GO" id="GO:0016805">
    <property type="term" value="F:dipeptidase activity"/>
    <property type="evidence" value="ECO:0007669"/>
    <property type="project" value="InterPro"/>
</dbReference>
<dbReference type="GO" id="GO:0071713">
    <property type="term" value="F:para-aminobenzoyl-glutamate hydrolase activity"/>
    <property type="evidence" value="ECO:0007669"/>
    <property type="project" value="TreeGrafter"/>
</dbReference>
<dbReference type="Gene3D" id="3.40.630.10">
    <property type="entry name" value="Zn peptidases"/>
    <property type="match status" value="1"/>
</dbReference>
<dbReference type="InterPro" id="IPR002933">
    <property type="entry name" value="Peptidase_M20"/>
</dbReference>
<dbReference type="InterPro" id="IPR017144">
    <property type="entry name" value="Xaa-Arg_dipeptidase"/>
</dbReference>
<dbReference type="EMBL" id="CAFABA010000242">
    <property type="protein sequence ID" value="CAB4836820.1"/>
    <property type="molecule type" value="Genomic_DNA"/>
</dbReference>
<evidence type="ECO:0000313" key="2">
    <source>
        <dbReference type="EMBL" id="CAB4734200.1"/>
    </source>
</evidence>
<dbReference type="Gene3D" id="3.30.70.360">
    <property type="match status" value="1"/>
</dbReference>
<dbReference type="InterPro" id="IPR052030">
    <property type="entry name" value="Peptidase_M20/M20A_hydrolases"/>
</dbReference>
<dbReference type="SUPFAM" id="SSF55031">
    <property type="entry name" value="Bacterial exopeptidase dimerisation domain"/>
    <property type="match status" value="1"/>
</dbReference>
<proteinExistence type="predicted"/>
<evidence type="ECO:0000259" key="1">
    <source>
        <dbReference type="Pfam" id="PF07687"/>
    </source>
</evidence>
<dbReference type="EMBL" id="CAFBMH010000019">
    <property type="protein sequence ID" value="CAB4899845.1"/>
    <property type="molecule type" value="Genomic_DNA"/>
</dbReference>
<sequence length="389" mass="41791">MDTEAIRRRVLEDIDRRADLLLDVSHQIHAHPELCFEERFAHDLLTDVLEREGVPVTRSAYDLPTAFDARVGTEGPQVAVVCEYDALPGIGHACGHNIIAAAGLGAGLALAPLAAELGGRLAILGTPAEEGGGGKVFMIDRGAFTGVDASMMVHPAGAELRSMQTLANHQVMTQYRGKAAHAAAAPWRGANALDAMVLGYNNVAALRQHIRPDERIHGIFTKAGEKPNIVPDNTEAHWYVRSPDTEHLSVLKDRVLSCLTAGALAAGCEMQHTWLDPAYDNMIDNHALLDRYVEHARRIGRDPVEPSGDLVVAGSTDMGNVSHLIPAIHPMVQAAPTGVAIHTTEFAVHARAAIGDRAVIDGAKSMALTLLDLWLDDDLRRRVAATRPA</sequence>
<dbReference type="NCBIfam" id="TIGR01891">
    <property type="entry name" value="amidohydrolases"/>
    <property type="match status" value="1"/>
</dbReference>
<dbReference type="Pfam" id="PF01546">
    <property type="entry name" value="Peptidase_M20"/>
    <property type="match status" value="1"/>
</dbReference>
<evidence type="ECO:0000313" key="5">
    <source>
        <dbReference type="EMBL" id="CAB5006862.1"/>
    </source>
</evidence>
<feature type="domain" description="Peptidase M20 dimerisation" evidence="1">
    <location>
        <begin position="176"/>
        <end position="260"/>
    </location>
</feature>
<organism evidence="5">
    <name type="scientific">freshwater metagenome</name>
    <dbReference type="NCBI Taxonomy" id="449393"/>
    <lineage>
        <taxon>unclassified sequences</taxon>
        <taxon>metagenomes</taxon>
        <taxon>ecological metagenomes</taxon>
    </lineage>
</organism>
<dbReference type="PANTHER" id="PTHR30575">
    <property type="entry name" value="PEPTIDASE M20"/>
    <property type="match status" value="1"/>
</dbReference>
<dbReference type="EMBL" id="CAFBOS010000137">
    <property type="protein sequence ID" value="CAB5006862.1"/>
    <property type="molecule type" value="Genomic_DNA"/>
</dbReference>
<dbReference type="PIRSF" id="PIRSF037226">
    <property type="entry name" value="Amidohydrolase_ACY1L2_prd"/>
    <property type="match status" value="1"/>
</dbReference>
<dbReference type="InterPro" id="IPR017439">
    <property type="entry name" value="Amidohydrolase"/>
</dbReference>
<protein>
    <submittedName>
        <fullName evidence="5">Unannotated protein</fullName>
    </submittedName>
</protein>
<gene>
    <name evidence="2" type="ORF">UFOPK2754_00696</name>
    <name evidence="3" type="ORF">UFOPK3139_03265</name>
    <name evidence="4" type="ORF">UFOPK3543_00801</name>
    <name evidence="5" type="ORF">UFOPK3967_02022</name>
</gene>
<dbReference type="Pfam" id="PF07687">
    <property type="entry name" value="M20_dimer"/>
    <property type="match status" value="1"/>
</dbReference>
<dbReference type="SUPFAM" id="SSF53187">
    <property type="entry name" value="Zn-dependent exopeptidases"/>
    <property type="match status" value="1"/>
</dbReference>
<dbReference type="AlphaFoldDB" id="A0A6J7PWN7"/>
<name>A0A6J7PWN7_9ZZZZ</name>
<evidence type="ECO:0000313" key="4">
    <source>
        <dbReference type="EMBL" id="CAB4899845.1"/>
    </source>
</evidence>
<reference evidence="5" key="1">
    <citation type="submission" date="2020-05" db="EMBL/GenBank/DDBJ databases">
        <authorList>
            <person name="Chiriac C."/>
            <person name="Salcher M."/>
            <person name="Ghai R."/>
            <person name="Kavagutti S V."/>
        </authorList>
    </citation>
    <scope>NUCLEOTIDE SEQUENCE</scope>
</reference>
<evidence type="ECO:0000313" key="3">
    <source>
        <dbReference type="EMBL" id="CAB4836820.1"/>
    </source>
</evidence>
<dbReference type="GO" id="GO:0005737">
    <property type="term" value="C:cytoplasm"/>
    <property type="evidence" value="ECO:0007669"/>
    <property type="project" value="TreeGrafter"/>
</dbReference>
<dbReference type="InterPro" id="IPR011650">
    <property type="entry name" value="Peptidase_M20_dimer"/>
</dbReference>
<dbReference type="EMBL" id="CAEZYR010000017">
    <property type="protein sequence ID" value="CAB4734200.1"/>
    <property type="molecule type" value="Genomic_DNA"/>
</dbReference>
<accession>A0A6J7PWN7</accession>
<dbReference type="FunFam" id="3.30.70.360:FF:000004">
    <property type="entry name" value="Peptidase M20 domain-containing protein 2"/>
    <property type="match status" value="1"/>
</dbReference>
<dbReference type="PANTHER" id="PTHR30575:SF0">
    <property type="entry name" value="XAA-ARG DIPEPTIDASE"/>
    <property type="match status" value="1"/>
</dbReference>
<dbReference type="CDD" id="cd05672">
    <property type="entry name" value="M20_ACY1L2-like"/>
    <property type="match status" value="1"/>
</dbReference>
<dbReference type="InterPro" id="IPR036264">
    <property type="entry name" value="Bact_exopeptidase_dim_dom"/>
</dbReference>
<dbReference type="GO" id="GO:0046657">
    <property type="term" value="P:folic acid catabolic process"/>
    <property type="evidence" value="ECO:0007669"/>
    <property type="project" value="TreeGrafter"/>
</dbReference>